<dbReference type="InterPro" id="IPR036188">
    <property type="entry name" value="FAD/NAD-bd_sf"/>
</dbReference>
<name>A0ABW8EGJ8_STRT5</name>
<dbReference type="Proteomes" id="UP001617351">
    <property type="component" value="Unassembled WGS sequence"/>
</dbReference>
<keyword evidence="3" id="KW-1185">Reference proteome</keyword>
<evidence type="ECO:0000313" key="3">
    <source>
        <dbReference type="Proteomes" id="UP001617351"/>
    </source>
</evidence>
<dbReference type="Gene3D" id="3.50.50.60">
    <property type="entry name" value="FAD/NAD(P)-binding domain"/>
    <property type="match status" value="1"/>
</dbReference>
<dbReference type="PANTHER" id="PTHR43422:SF3">
    <property type="entry name" value="THIAMINE THIAZOLE SYNTHASE"/>
    <property type="match status" value="1"/>
</dbReference>
<dbReference type="SUPFAM" id="SSF51905">
    <property type="entry name" value="FAD/NAD(P)-binding domain"/>
    <property type="match status" value="1"/>
</dbReference>
<feature type="region of interest" description="Disordered" evidence="1">
    <location>
        <begin position="1"/>
        <end position="20"/>
    </location>
</feature>
<feature type="region of interest" description="Disordered" evidence="1">
    <location>
        <begin position="462"/>
        <end position="488"/>
    </location>
</feature>
<sequence length="488" mass="50508">MTASPRAPGRPRRPGAPGPQTALVLGGGLAGMLAAAALAPYADEVLVVERDGPPAPGPAGAPRRGLPQARHAHMLWSGGAEAVEQLLPGTSARWLAAGANRVPVPAAMVALSPAGWYRLWPESHFLIAASRPLIDAAVRSRLLDVPGVRLLHGAEAVSLLGSAARVRGARVRHADGTHTDITAALTVDATGRGSRTPRWLAGLGLPVPAPEIVDPGVAYATRRYRAPLPTRGWPVVTIQPGSGATGPARYAAILPVENDEWLVSLCGSRGANPSGANEDFEPFARQLRSPLAADLLARAEPLSDVIVTRATANRRHRYEHRRMPEGLLVLGDAACALNPVYGHGMSVAALGALALRGAAARAEGVGGPGFTRRAQRALAAPGTAAWLLATGADIGLPGCRGRAPGAVDRLANRYVGRLVHTATGDHTVTRALTQVMTLRSGVGTLFGPRVLWAAARGPGRPALDGPPLPAAMADLLDRDPLPGRPGPR</sequence>
<gene>
    <name evidence="2" type="ORF">ACIO7M_14835</name>
</gene>
<reference evidence="2 3" key="1">
    <citation type="submission" date="2024-10" db="EMBL/GenBank/DDBJ databases">
        <title>The Natural Products Discovery Center: Release of the First 8490 Sequenced Strains for Exploring Actinobacteria Biosynthetic Diversity.</title>
        <authorList>
            <person name="Kalkreuter E."/>
            <person name="Kautsar S.A."/>
            <person name="Yang D."/>
            <person name="Bader C.D."/>
            <person name="Teijaro C.N."/>
            <person name="Fluegel L."/>
            <person name="Davis C.M."/>
            <person name="Simpson J.R."/>
            <person name="Lauterbach L."/>
            <person name="Steele A.D."/>
            <person name="Gui C."/>
            <person name="Meng S."/>
            <person name="Li G."/>
            <person name="Viehrig K."/>
            <person name="Ye F."/>
            <person name="Su P."/>
            <person name="Kiefer A.F."/>
            <person name="Nichols A."/>
            <person name="Cepeda A.J."/>
            <person name="Yan W."/>
            <person name="Fan B."/>
            <person name="Jiang Y."/>
            <person name="Adhikari A."/>
            <person name="Zheng C.-J."/>
            <person name="Schuster L."/>
            <person name="Cowan T.M."/>
            <person name="Smanski M.J."/>
            <person name="Chevrette M.G."/>
            <person name="De Carvalho L.P.S."/>
            <person name="Shen B."/>
        </authorList>
    </citation>
    <scope>NUCLEOTIDE SEQUENCE [LARGE SCALE GENOMIC DNA]</scope>
    <source>
        <strain evidence="2 3">NPDC087220</strain>
    </source>
</reference>
<dbReference type="RefSeq" id="WP_402380863.1">
    <property type="nucleotide sequence ID" value="NZ_JBIUYY010000005.1"/>
</dbReference>
<comment type="caution">
    <text evidence="2">The sequence shown here is derived from an EMBL/GenBank/DDBJ whole genome shotgun (WGS) entry which is preliminary data.</text>
</comment>
<evidence type="ECO:0000313" key="2">
    <source>
        <dbReference type="EMBL" id="MFJ2822378.1"/>
    </source>
</evidence>
<dbReference type="PANTHER" id="PTHR43422">
    <property type="entry name" value="THIAMINE THIAZOLE SYNTHASE"/>
    <property type="match status" value="1"/>
</dbReference>
<organism evidence="2 3">
    <name type="scientific">Streptomyces toxytricini</name>
    <name type="common">Actinomyces toxytricini</name>
    <dbReference type="NCBI Taxonomy" id="67369"/>
    <lineage>
        <taxon>Bacteria</taxon>
        <taxon>Bacillati</taxon>
        <taxon>Actinomycetota</taxon>
        <taxon>Actinomycetes</taxon>
        <taxon>Kitasatosporales</taxon>
        <taxon>Streptomycetaceae</taxon>
        <taxon>Streptomyces</taxon>
    </lineage>
</organism>
<accession>A0ABW8EGJ8</accession>
<evidence type="ECO:0000256" key="1">
    <source>
        <dbReference type="SAM" id="MobiDB-lite"/>
    </source>
</evidence>
<proteinExistence type="predicted"/>
<dbReference type="EMBL" id="JBIUYY010000005">
    <property type="protein sequence ID" value="MFJ2822378.1"/>
    <property type="molecule type" value="Genomic_DNA"/>
</dbReference>
<protein>
    <submittedName>
        <fullName evidence="2">Pyridine nucleotide-disulfide oxidoreductase</fullName>
    </submittedName>
</protein>